<evidence type="ECO:0000313" key="2">
    <source>
        <dbReference type="RefSeq" id="XP_009767074.1"/>
    </source>
</evidence>
<dbReference type="AlphaFoldDB" id="A0A1U7VXH0"/>
<sequence length="252" mass="27648">WQSHLIGRVLNDIPSREKYTVQIVLPNTTTDGPSSWQPTPQPLQTVAPRPPTGYWQRAVEELFDPAGPSSWKPTPQPLQTIASRPSVTVPQQTQPVQLAASIPQQTGYWQPAIEELFDPAGPSSWQPTPQPLQTIASRPSVTVPQQTQPVQLAASIPQQTGYWQPAVEELFDPAGPSSWQPTPQPLQTIASRPPVTVPQQTQPVQLAAPIPQQTGYRIVPRMWQPEAGVAQGLELGYPELGDLELKNLGNQQ</sequence>
<reference evidence="2" key="2">
    <citation type="submission" date="2025-08" db="UniProtKB">
        <authorList>
            <consortium name="RefSeq"/>
        </authorList>
    </citation>
    <scope>IDENTIFICATION</scope>
    <source>
        <tissue evidence="2">Leaf</tissue>
    </source>
</reference>
<gene>
    <name evidence="2" type="primary">LOC104218314</name>
</gene>
<reference evidence="1" key="1">
    <citation type="journal article" date="2013" name="Genome Biol.">
        <title>Reference genomes and transcriptomes of Nicotiana sylvestris and Nicotiana tomentosiformis.</title>
        <authorList>
            <person name="Sierro N."/>
            <person name="Battey J.N."/>
            <person name="Ouadi S."/>
            <person name="Bovet L."/>
            <person name="Goepfert S."/>
            <person name="Bakaher N."/>
            <person name="Peitsch M.C."/>
            <person name="Ivanov N.V."/>
        </authorList>
    </citation>
    <scope>NUCLEOTIDE SEQUENCE [LARGE SCALE GENOMIC DNA]</scope>
</reference>
<dbReference type="Proteomes" id="UP000189701">
    <property type="component" value="Unplaced"/>
</dbReference>
<proteinExistence type="predicted"/>
<name>A0A1U7VXH0_NICSY</name>
<dbReference type="RefSeq" id="XP_009767074.1">
    <property type="nucleotide sequence ID" value="XM_009768772.1"/>
</dbReference>
<organism evidence="1 2">
    <name type="scientific">Nicotiana sylvestris</name>
    <name type="common">Wood tobacco</name>
    <name type="synonym">South American tobacco</name>
    <dbReference type="NCBI Taxonomy" id="4096"/>
    <lineage>
        <taxon>Eukaryota</taxon>
        <taxon>Viridiplantae</taxon>
        <taxon>Streptophyta</taxon>
        <taxon>Embryophyta</taxon>
        <taxon>Tracheophyta</taxon>
        <taxon>Spermatophyta</taxon>
        <taxon>Magnoliopsida</taxon>
        <taxon>eudicotyledons</taxon>
        <taxon>Gunneridae</taxon>
        <taxon>Pentapetalae</taxon>
        <taxon>asterids</taxon>
        <taxon>lamiids</taxon>
        <taxon>Solanales</taxon>
        <taxon>Solanaceae</taxon>
        <taxon>Nicotianoideae</taxon>
        <taxon>Nicotianeae</taxon>
        <taxon>Nicotiana</taxon>
    </lineage>
</organism>
<protein>
    <submittedName>
        <fullName evidence="2">Gamma-gliadin-like</fullName>
    </submittedName>
</protein>
<evidence type="ECO:0000313" key="1">
    <source>
        <dbReference type="Proteomes" id="UP000189701"/>
    </source>
</evidence>
<keyword evidence="1" id="KW-1185">Reference proteome</keyword>
<accession>A0A1U7VXH0</accession>
<feature type="non-terminal residue" evidence="2">
    <location>
        <position position="1"/>
    </location>
</feature>